<comment type="caution">
    <text evidence="1">The sequence shown here is derived from an EMBL/GenBank/DDBJ whole genome shotgun (WGS) entry which is preliminary data.</text>
</comment>
<organism evidence="1 2">
    <name type="scientific">Nesterenkonia sedimenti</name>
    <dbReference type="NCBI Taxonomy" id="1463632"/>
    <lineage>
        <taxon>Bacteria</taxon>
        <taxon>Bacillati</taxon>
        <taxon>Actinomycetota</taxon>
        <taxon>Actinomycetes</taxon>
        <taxon>Micrococcales</taxon>
        <taxon>Micrococcaceae</taxon>
        <taxon>Nesterenkonia</taxon>
    </lineage>
</organism>
<name>A0A7X8TLU6_9MICC</name>
<dbReference type="Proteomes" id="UP000523139">
    <property type="component" value="Unassembled WGS sequence"/>
</dbReference>
<dbReference type="EMBL" id="JABAHY010000022">
    <property type="protein sequence ID" value="NLS11073.1"/>
    <property type="molecule type" value="Genomic_DNA"/>
</dbReference>
<evidence type="ECO:0000313" key="1">
    <source>
        <dbReference type="EMBL" id="NLS11073.1"/>
    </source>
</evidence>
<protein>
    <submittedName>
        <fullName evidence="1">Uncharacterized protein</fullName>
    </submittedName>
</protein>
<evidence type="ECO:0000313" key="2">
    <source>
        <dbReference type="Proteomes" id="UP000523139"/>
    </source>
</evidence>
<gene>
    <name evidence="1" type="ORF">HGQ17_13925</name>
</gene>
<proteinExistence type="predicted"/>
<dbReference type="AlphaFoldDB" id="A0A7X8TLU6"/>
<accession>A0A7X8TLU6</accession>
<dbReference type="RefSeq" id="WP_168888559.1">
    <property type="nucleotide sequence ID" value="NZ_JABAHY010000022.1"/>
</dbReference>
<reference evidence="1 2" key="1">
    <citation type="submission" date="2020-04" db="EMBL/GenBank/DDBJ databases">
        <title>Nesterenkonia sp. nov., isolated from marine sediment.</title>
        <authorList>
            <person name="Zhang G."/>
        </authorList>
    </citation>
    <scope>NUCLEOTIDE SEQUENCE [LARGE SCALE GENOMIC DNA]</scope>
    <source>
        <strain evidence="1 2">MY13</strain>
    </source>
</reference>
<sequence>MTTSPMDTDYEEFVPFTDPVNQLPKGDKGYPARLHTKGGVIWYYDTRLDRDVAVKADQYRLELWERMNAPWWKRLWWRMKPEF</sequence>
<keyword evidence="2" id="KW-1185">Reference proteome</keyword>